<feature type="region of interest" description="Disordered" evidence="7">
    <location>
        <begin position="775"/>
        <end position="849"/>
    </location>
</feature>
<feature type="transmembrane region" description="Helical" evidence="8">
    <location>
        <begin position="633"/>
        <end position="656"/>
    </location>
</feature>
<gene>
    <name evidence="12" type="ORF">AMORRO_LOCUS3468</name>
</gene>
<evidence type="ECO:0000313" key="13">
    <source>
        <dbReference type="Proteomes" id="UP000789342"/>
    </source>
</evidence>
<reference evidence="12" key="1">
    <citation type="submission" date="2021-06" db="EMBL/GenBank/DDBJ databases">
        <authorList>
            <person name="Kallberg Y."/>
            <person name="Tangrot J."/>
            <person name="Rosling A."/>
        </authorList>
    </citation>
    <scope>NUCLEOTIDE SEQUENCE</scope>
    <source>
        <strain evidence="12">CL551</strain>
    </source>
</reference>
<feature type="transmembrane region" description="Helical" evidence="8">
    <location>
        <begin position="471"/>
        <end position="494"/>
    </location>
</feature>
<evidence type="ECO:0000256" key="4">
    <source>
        <dbReference type="ARBA" id="ARBA00022692"/>
    </source>
</evidence>
<evidence type="ECO:0000256" key="3">
    <source>
        <dbReference type="ARBA" id="ARBA00022448"/>
    </source>
</evidence>
<evidence type="ECO:0000313" key="12">
    <source>
        <dbReference type="EMBL" id="CAG8505576.1"/>
    </source>
</evidence>
<evidence type="ECO:0000256" key="5">
    <source>
        <dbReference type="ARBA" id="ARBA00022989"/>
    </source>
</evidence>
<dbReference type="AlphaFoldDB" id="A0A9N8ZSR7"/>
<accession>A0A9N8ZSR7</accession>
<comment type="similarity">
    <text evidence="2">Belongs to the CSC1 (TC 1.A.17) family.</text>
</comment>
<dbReference type="OrthoDB" id="1689567at2759"/>
<feature type="compositionally biased region" description="Basic and acidic residues" evidence="7">
    <location>
        <begin position="813"/>
        <end position="822"/>
    </location>
</feature>
<evidence type="ECO:0000256" key="7">
    <source>
        <dbReference type="SAM" id="MobiDB-lite"/>
    </source>
</evidence>
<dbReference type="EMBL" id="CAJVPV010001701">
    <property type="protein sequence ID" value="CAG8505576.1"/>
    <property type="molecule type" value="Genomic_DNA"/>
</dbReference>
<feature type="transmembrane region" description="Helical" evidence="8">
    <location>
        <begin position="662"/>
        <end position="679"/>
    </location>
</feature>
<dbReference type="GO" id="GO:0005886">
    <property type="term" value="C:plasma membrane"/>
    <property type="evidence" value="ECO:0007669"/>
    <property type="project" value="TreeGrafter"/>
</dbReference>
<feature type="transmembrane region" description="Helical" evidence="8">
    <location>
        <begin position="101"/>
        <end position="120"/>
    </location>
</feature>
<dbReference type="PANTHER" id="PTHR13018:SF5">
    <property type="entry name" value="RE44586P"/>
    <property type="match status" value="1"/>
</dbReference>
<feature type="domain" description="CSC1/OSCA1-like N-terminal transmembrane" evidence="10">
    <location>
        <begin position="16"/>
        <end position="163"/>
    </location>
</feature>
<dbReference type="Pfam" id="PF02714">
    <property type="entry name" value="RSN1_7TM"/>
    <property type="match status" value="2"/>
</dbReference>
<dbReference type="PANTHER" id="PTHR13018">
    <property type="entry name" value="PROBABLE MEMBRANE PROTEIN DUF221-RELATED"/>
    <property type="match status" value="1"/>
</dbReference>
<feature type="compositionally biased region" description="Polar residues" evidence="7">
    <location>
        <begin position="824"/>
        <end position="835"/>
    </location>
</feature>
<comment type="caution">
    <text evidence="12">The sequence shown here is derived from an EMBL/GenBank/DDBJ whole genome shotgun (WGS) entry which is preliminary data.</text>
</comment>
<evidence type="ECO:0000256" key="8">
    <source>
        <dbReference type="SAM" id="Phobius"/>
    </source>
</evidence>
<dbReference type="InterPro" id="IPR045122">
    <property type="entry name" value="Csc1-like"/>
</dbReference>
<feature type="domain" description="CSC1/OSCA1-like 7TM region" evidence="9">
    <location>
        <begin position="646"/>
        <end position="718"/>
    </location>
</feature>
<comment type="subcellular location">
    <subcellularLocation>
        <location evidence="1">Membrane</location>
        <topology evidence="1">Multi-pass membrane protein</topology>
    </subcellularLocation>
</comment>
<feature type="domain" description="CSC1/OSCA1-like cytosolic" evidence="11">
    <location>
        <begin position="187"/>
        <end position="458"/>
    </location>
</feature>
<feature type="transmembrane region" description="Helical" evidence="8">
    <location>
        <begin position="700"/>
        <end position="719"/>
    </location>
</feature>
<dbReference type="Proteomes" id="UP000789342">
    <property type="component" value="Unassembled WGS sequence"/>
</dbReference>
<dbReference type="InterPro" id="IPR027815">
    <property type="entry name" value="CSC1/OSCA1-like_cyt"/>
</dbReference>
<feature type="transmembrane region" description="Helical" evidence="8">
    <location>
        <begin position="12"/>
        <end position="34"/>
    </location>
</feature>
<evidence type="ECO:0000256" key="2">
    <source>
        <dbReference type="ARBA" id="ARBA00007779"/>
    </source>
</evidence>
<keyword evidence="5 8" id="KW-1133">Transmembrane helix</keyword>
<feature type="compositionally biased region" description="Polar residues" evidence="7">
    <location>
        <begin position="775"/>
        <end position="787"/>
    </location>
</feature>
<evidence type="ECO:0000259" key="10">
    <source>
        <dbReference type="Pfam" id="PF13967"/>
    </source>
</evidence>
<keyword evidence="4 8" id="KW-0812">Transmembrane</keyword>
<dbReference type="Pfam" id="PF14703">
    <property type="entry name" value="PHM7_cyt"/>
    <property type="match status" value="1"/>
</dbReference>
<dbReference type="GO" id="GO:0005227">
    <property type="term" value="F:calcium-activated cation channel activity"/>
    <property type="evidence" value="ECO:0007669"/>
    <property type="project" value="InterPro"/>
</dbReference>
<feature type="transmembrane region" description="Helical" evidence="8">
    <location>
        <begin position="599"/>
        <end position="621"/>
    </location>
</feature>
<feature type="transmembrane region" description="Helical" evidence="8">
    <location>
        <begin position="143"/>
        <end position="162"/>
    </location>
</feature>
<keyword evidence="3" id="KW-0813">Transport</keyword>
<evidence type="ECO:0000256" key="6">
    <source>
        <dbReference type="ARBA" id="ARBA00023136"/>
    </source>
</evidence>
<protein>
    <submittedName>
        <fullName evidence="12">14924_t:CDS:1</fullName>
    </submittedName>
</protein>
<feature type="domain" description="CSC1/OSCA1-like 7TM region" evidence="9">
    <location>
        <begin position="469"/>
        <end position="639"/>
    </location>
</feature>
<keyword evidence="13" id="KW-1185">Reference proteome</keyword>
<feature type="transmembrane region" description="Helical" evidence="8">
    <location>
        <begin position="565"/>
        <end position="587"/>
    </location>
</feature>
<dbReference type="InterPro" id="IPR003864">
    <property type="entry name" value="CSC1/OSCA1-like_7TM"/>
</dbReference>
<name>A0A9N8ZSR7_9GLOM</name>
<dbReference type="InterPro" id="IPR032880">
    <property type="entry name" value="CSC1/OSCA1-like_N"/>
</dbReference>
<proteinExistence type="inferred from homology"/>
<evidence type="ECO:0000256" key="1">
    <source>
        <dbReference type="ARBA" id="ARBA00004141"/>
    </source>
</evidence>
<evidence type="ECO:0000259" key="11">
    <source>
        <dbReference type="Pfam" id="PF14703"/>
    </source>
</evidence>
<dbReference type="Pfam" id="PF13967">
    <property type="entry name" value="RSN1_TM"/>
    <property type="match status" value="1"/>
</dbReference>
<evidence type="ECO:0000259" key="9">
    <source>
        <dbReference type="Pfam" id="PF02714"/>
    </source>
</evidence>
<feature type="transmembrane region" description="Helical" evidence="8">
    <location>
        <begin position="524"/>
        <end position="544"/>
    </location>
</feature>
<keyword evidence="6 8" id="KW-0472">Membrane</keyword>
<sequence length="1139" mass="129292">MATLNTRNYSNTFLGLATQLGISGGILAYCLLQFEWNRRQKSMKYLYSPRTKLSKNASPPIPPGLFSWIKVSLSLNEEFYLKNVGLDAVMYIRFLKMAFQFLLFNVLIVGPILIPINYYAGGTNEGVARLSISNIPSGIKDPLWAHIICTYLVSLSWMYLLYKNYCDYIDMFRQHLLNRVKNDPITARTVMVSRIPPELRTEEKLREFVEKLGLGPVESTRMVRHIGKLDRKIKRREDVLLALEKAHIQLAKNVCNAIKRRKFGIASLLFGRRNDNSHMALESGEAKEHQRIQSIIEWLDVRKRKWSNNNGNQISSDQDNFTTRNATVTTASTFANEDIMEQEDGYGRQFLIWNSLGQISKKLLDKFQPIHRVGFMGSGKGVLSIDHFIKKFNYLNRRIAELRSLPINAIPYKATSTGFVTFRDHISAQLCAQSIMYSKPHTCTTKMAPEPRDLLWDNLFMRFREKMIRTVIVNICVWALTLFWLFPIVAFLTLTSIDSLSRRIQFLGPFLEAAPIIRTLLQNVLPTVLVSFFMAILPWILMEISKQEYFPSYSALEEAVLVRHYYFTLFNVFIVFLLGITFLQSIFDVINSPTSIFEVLAINLPQGATFFINYVIFNTCTHGLELVQVGSQIFLHIILTSRFVATTPLLVITITYSTINPLILVFALIYYAIALLVFKHQFAYCYVRRYESGGKLYRRVFKYTTDGLIIFQITFIGMIWLRTAIVPGAFLVPLLIGTGYFKYYCHKTFYSRTHFLALDTRLEVDQDGQTDVDIQTEKPITQSPKSSQDNDDLGGGVNTKPKENTGSMFGRKSTSDGFRRLETISGNASESSTKDNLPGKDPTSLENRSLITMQTNNQLMEKINNKRDSKNVLLCPTESLSRFEKLEQNRDVDVECTAAAIPVKQSQTTDVTEISPESTSYKKEITMEKIDKDDNASNSVARPKMKLLIPPALNAPLVSSPDSLMMGAHRMSSYGNFRDAVRFTHNPEQDDISQYPTYTHPNLVKALSRKLWLPRNPFKVICLDDTVELYRALTSSEGGSGVIGYLGEASTYLGEARVSIYGEHEFPISPLHQRGTTGESDVRKMRSAEAIHDGNNEGSNEHSPFDCALFSPDEEAVVSLGEFVSGELESGELTSGEEY</sequence>
<organism evidence="12 13">
    <name type="scientific">Acaulospora morrowiae</name>
    <dbReference type="NCBI Taxonomy" id="94023"/>
    <lineage>
        <taxon>Eukaryota</taxon>
        <taxon>Fungi</taxon>
        <taxon>Fungi incertae sedis</taxon>
        <taxon>Mucoromycota</taxon>
        <taxon>Glomeromycotina</taxon>
        <taxon>Glomeromycetes</taxon>
        <taxon>Diversisporales</taxon>
        <taxon>Acaulosporaceae</taxon>
        <taxon>Acaulospora</taxon>
    </lineage>
</organism>